<feature type="transmembrane region" description="Helical" evidence="7">
    <location>
        <begin position="491"/>
        <end position="509"/>
    </location>
</feature>
<dbReference type="PANTHER" id="PTHR11819">
    <property type="entry name" value="SOLUTE CARRIER FAMILY 5"/>
    <property type="match status" value="1"/>
</dbReference>
<gene>
    <name evidence="8" type="ORF">IEN85_00960</name>
</gene>
<feature type="transmembrane region" description="Helical" evidence="7">
    <location>
        <begin position="6"/>
        <end position="24"/>
    </location>
</feature>
<feature type="transmembrane region" description="Helical" evidence="7">
    <location>
        <begin position="319"/>
        <end position="340"/>
    </location>
</feature>
<organism evidence="8 9">
    <name type="scientific">Pelagicoccus enzymogenes</name>
    <dbReference type="NCBI Taxonomy" id="2773457"/>
    <lineage>
        <taxon>Bacteria</taxon>
        <taxon>Pseudomonadati</taxon>
        <taxon>Verrucomicrobiota</taxon>
        <taxon>Opitutia</taxon>
        <taxon>Puniceicoccales</taxon>
        <taxon>Pelagicoccaceae</taxon>
        <taxon>Pelagicoccus</taxon>
    </lineage>
</organism>
<dbReference type="AlphaFoldDB" id="A0A927IFR3"/>
<feature type="transmembrane region" description="Helical" evidence="7">
    <location>
        <begin position="154"/>
        <end position="174"/>
    </location>
</feature>
<accession>A0A927IFR3</accession>
<feature type="transmembrane region" description="Helical" evidence="7">
    <location>
        <begin position="361"/>
        <end position="382"/>
    </location>
</feature>
<evidence type="ECO:0000256" key="3">
    <source>
        <dbReference type="ARBA" id="ARBA00022692"/>
    </source>
</evidence>
<dbReference type="GO" id="GO:0005412">
    <property type="term" value="F:D-glucose:sodium symporter activity"/>
    <property type="evidence" value="ECO:0007669"/>
    <property type="project" value="TreeGrafter"/>
</dbReference>
<evidence type="ECO:0000256" key="7">
    <source>
        <dbReference type="SAM" id="Phobius"/>
    </source>
</evidence>
<keyword evidence="9" id="KW-1185">Reference proteome</keyword>
<feature type="transmembrane region" description="Helical" evidence="7">
    <location>
        <begin position="226"/>
        <end position="245"/>
    </location>
</feature>
<comment type="similarity">
    <text evidence="2 6">Belongs to the sodium:solute symporter (SSF) (TC 2.A.21) family.</text>
</comment>
<evidence type="ECO:0000256" key="1">
    <source>
        <dbReference type="ARBA" id="ARBA00004141"/>
    </source>
</evidence>
<name>A0A927IFR3_9BACT</name>
<feature type="transmembrane region" description="Helical" evidence="7">
    <location>
        <begin position="36"/>
        <end position="58"/>
    </location>
</feature>
<keyword evidence="4 7" id="KW-1133">Transmembrane helix</keyword>
<dbReference type="Pfam" id="PF00474">
    <property type="entry name" value="SSF"/>
    <property type="match status" value="1"/>
</dbReference>
<feature type="transmembrane region" description="Helical" evidence="7">
    <location>
        <begin position="120"/>
        <end position="142"/>
    </location>
</feature>
<dbReference type="InterPro" id="IPR018212">
    <property type="entry name" value="Na/solute_symporter_CS"/>
</dbReference>
<dbReference type="PROSITE" id="PS50283">
    <property type="entry name" value="NA_SOLUT_SYMP_3"/>
    <property type="match status" value="1"/>
</dbReference>
<dbReference type="Gene3D" id="1.20.1730.10">
    <property type="entry name" value="Sodium/glucose cotransporter"/>
    <property type="match status" value="1"/>
</dbReference>
<dbReference type="RefSeq" id="WP_191615190.1">
    <property type="nucleotide sequence ID" value="NZ_JACYFG010000002.1"/>
</dbReference>
<sequence length="510" mass="54623">MALSVFDLIFFAAFFVVVVGFSVWKSRGGSDSSDYFLGGRSLPWWLIGISIVAANISTEQMVGMAGQGAGDVGIAVSLWQLAGSIGVVVFAFSLLPRLLKSGIYTIPEFLEYRYNSLARAIMAMITVIIYIGVLLTAVLYSGGLTMQTVLGVPLTQGVWVLGVVAALYTVWGGLKAVAWADLFQGLALLLGGLLVFGLGLHAVGGWDAFTEANEERLHMILPSDHPVLPWTGAFAGMWIVLLYYCGLNQFIVQRTLAARTLRDGQAGVIFAGALWLLVPFAIVLPGTMASQLFPEVAETPDRAFPYMVTNLIPAGLRGFVLAAIAGAIVSSLGSMLNSASTIFTMDIYRRLFSPDASQSRLVLVGRLVTAASVALACFMAPQLADPRFGGVFQFIQQFQGYIWPGVVAAFAFGLLVPTAPAAAGVFALLAGPALYGLFQAFAPDVHFLLQVALTFQLVVFAMGFIAFVWPLEKPRVLPVREDLDVSSSPRLKFAGGAVVIATVIIIWIFR</sequence>
<dbReference type="PANTHER" id="PTHR11819:SF195">
    <property type="entry name" value="SODIUM_GLUCOSE COTRANSPORTER 4"/>
    <property type="match status" value="1"/>
</dbReference>
<evidence type="ECO:0000313" key="9">
    <source>
        <dbReference type="Proteomes" id="UP000622317"/>
    </source>
</evidence>
<dbReference type="NCBIfam" id="TIGR00813">
    <property type="entry name" value="sss"/>
    <property type="match status" value="1"/>
</dbReference>
<dbReference type="PROSITE" id="PS00456">
    <property type="entry name" value="NA_SOLUT_SYMP_1"/>
    <property type="match status" value="1"/>
</dbReference>
<keyword evidence="3 7" id="KW-0812">Transmembrane</keyword>
<comment type="caution">
    <text evidence="8">The sequence shown here is derived from an EMBL/GenBank/DDBJ whole genome shotgun (WGS) entry which is preliminary data.</text>
</comment>
<dbReference type="Proteomes" id="UP000622317">
    <property type="component" value="Unassembled WGS sequence"/>
</dbReference>
<evidence type="ECO:0000256" key="6">
    <source>
        <dbReference type="RuleBase" id="RU362091"/>
    </source>
</evidence>
<dbReference type="InterPro" id="IPR001734">
    <property type="entry name" value="Na/solute_symporter"/>
</dbReference>
<feature type="transmembrane region" description="Helical" evidence="7">
    <location>
        <begin position="266"/>
        <end position="284"/>
    </location>
</feature>
<evidence type="ECO:0000256" key="5">
    <source>
        <dbReference type="ARBA" id="ARBA00023136"/>
    </source>
</evidence>
<dbReference type="EMBL" id="JACYFG010000002">
    <property type="protein sequence ID" value="MBD5778064.1"/>
    <property type="molecule type" value="Genomic_DNA"/>
</dbReference>
<evidence type="ECO:0000256" key="2">
    <source>
        <dbReference type="ARBA" id="ARBA00006434"/>
    </source>
</evidence>
<protein>
    <submittedName>
        <fullName evidence="8">Sodium/solute symporter</fullName>
    </submittedName>
</protein>
<feature type="transmembrane region" description="Helical" evidence="7">
    <location>
        <begin position="78"/>
        <end position="99"/>
    </location>
</feature>
<evidence type="ECO:0000256" key="4">
    <source>
        <dbReference type="ARBA" id="ARBA00022989"/>
    </source>
</evidence>
<keyword evidence="5 7" id="KW-0472">Membrane</keyword>
<comment type="subcellular location">
    <subcellularLocation>
        <location evidence="1">Membrane</location>
        <topology evidence="1">Multi-pass membrane protein</topology>
    </subcellularLocation>
</comment>
<feature type="transmembrane region" description="Helical" evidence="7">
    <location>
        <begin position="402"/>
        <end position="435"/>
    </location>
</feature>
<evidence type="ECO:0000313" key="8">
    <source>
        <dbReference type="EMBL" id="MBD5778064.1"/>
    </source>
</evidence>
<dbReference type="InterPro" id="IPR038377">
    <property type="entry name" value="Na/Glc_symporter_sf"/>
</dbReference>
<reference evidence="8" key="1">
    <citation type="submission" date="2020-09" db="EMBL/GenBank/DDBJ databases">
        <title>Pelagicoccus enzymogenes sp. nov. with an EPS production, isolated from marine sediment.</title>
        <authorList>
            <person name="Feng X."/>
        </authorList>
    </citation>
    <scope>NUCLEOTIDE SEQUENCE</scope>
    <source>
        <strain evidence="8">NFK12</strain>
    </source>
</reference>
<feature type="transmembrane region" description="Helical" evidence="7">
    <location>
        <begin position="186"/>
        <end position="206"/>
    </location>
</feature>
<dbReference type="GO" id="GO:0005886">
    <property type="term" value="C:plasma membrane"/>
    <property type="evidence" value="ECO:0007669"/>
    <property type="project" value="TreeGrafter"/>
</dbReference>
<proteinExistence type="inferred from homology"/>
<feature type="transmembrane region" description="Helical" evidence="7">
    <location>
        <begin position="447"/>
        <end position="471"/>
    </location>
</feature>